<dbReference type="Gene3D" id="1.10.10.10">
    <property type="entry name" value="Winged helix-like DNA-binding domain superfamily/Winged helix DNA-binding domain"/>
    <property type="match status" value="3"/>
</dbReference>
<feature type="domain" description="RecX third three-helical" evidence="6">
    <location>
        <begin position="75"/>
        <end position="117"/>
    </location>
</feature>
<dbReference type="InterPro" id="IPR053926">
    <property type="entry name" value="RecX_HTH_1st"/>
</dbReference>
<keyword evidence="4" id="KW-0963">Cytoplasm</keyword>
<name>A0ABN8X8W2_9GAMM</name>
<dbReference type="Pfam" id="PF21982">
    <property type="entry name" value="RecX_HTH1"/>
    <property type="match status" value="1"/>
</dbReference>
<dbReference type="InterPro" id="IPR003783">
    <property type="entry name" value="Regulatory_RecX"/>
</dbReference>
<dbReference type="InterPro" id="IPR053924">
    <property type="entry name" value="RecX_HTH_2nd"/>
</dbReference>
<feature type="domain" description="RecX second three-helical" evidence="5">
    <location>
        <begin position="31"/>
        <end position="63"/>
    </location>
</feature>
<feature type="domain" description="RecX first three-helical" evidence="7">
    <location>
        <begin position="2"/>
        <end position="24"/>
    </location>
</feature>
<dbReference type="Pfam" id="PF02631">
    <property type="entry name" value="RecX_HTH2"/>
    <property type="match status" value="1"/>
</dbReference>
<evidence type="ECO:0000259" key="5">
    <source>
        <dbReference type="Pfam" id="PF02631"/>
    </source>
</evidence>
<dbReference type="InterPro" id="IPR053925">
    <property type="entry name" value="RecX_HTH_3rd"/>
</dbReference>
<proteinExistence type="inferred from homology"/>
<comment type="subcellular location">
    <subcellularLocation>
        <location evidence="1">Cytoplasm</location>
    </subcellularLocation>
</comment>
<evidence type="ECO:0000256" key="3">
    <source>
        <dbReference type="ARBA" id="ARBA00018111"/>
    </source>
</evidence>
<evidence type="ECO:0000256" key="1">
    <source>
        <dbReference type="ARBA" id="ARBA00004496"/>
    </source>
</evidence>
<evidence type="ECO:0000313" key="9">
    <source>
        <dbReference type="Proteomes" id="UP001162030"/>
    </source>
</evidence>
<evidence type="ECO:0000259" key="7">
    <source>
        <dbReference type="Pfam" id="PF21982"/>
    </source>
</evidence>
<protein>
    <recommendedName>
        <fullName evidence="3">Regulatory protein RecX</fullName>
    </recommendedName>
</protein>
<comment type="similarity">
    <text evidence="2">Belongs to the RecX family.</text>
</comment>
<dbReference type="PANTHER" id="PTHR33602">
    <property type="entry name" value="REGULATORY PROTEIN RECX FAMILY PROTEIN"/>
    <property type="match status" value="1"/>
</dbReference>
<evidence type="ECO:0000256" key="4">
    <source>
        <dbReference type="ARBA" id="ARBA00022490"/>
    </source>
</evidence>
<accession>A0ABN8X8W2</accession>
<evidence type="ECO:0000256" key="2">
    <source>
        <dbReference type="ARBA" id="ARBA00009695"/>
    </source>
</evidence>
<evidence type="ECO:0000313" key="8">
    <source>
        <dbReference type="EMBL" id="CAI8910552.1"/>
    </source>
</evidence>
<reference evidence="8 9" key="1">
    <citation type="submission" date="2023-03" db="EMBL/GenBank/DDBJ databases">
        <authorList>
            <person name="Pearce D."/>
        </authorList>
    </citation>
    <scope>NUCLEOTIDE SEQUENCE [LARGE SCALE GENOMIC DNA]</scope>
    <source>
        <strain evidence="8">Msz</strain>
    </source>
</reference>
<dbReference type="PANTHER" id="PTHR33602:SF1">
    <property type="entry name" value="REGULATORY PROTEIN RECX FAMILY PROTEIN"/>
    <property type="match status" value="1"/>
</dbReference>
<gene>
    <name evidence="8" type="ORF">MSZNOR_3631</name>
</gene>
<dbReference type="Pfam" id="PF21981">
    <property type="entry name" value="RecX_HTH3"/>
    <property type="match status" value="1"/>
</dbReference>
<sequence>MELRQKLCRKGYSETVVEQVIAELASQGLQSDGRFAEVFTHSRVEKGYGAYRIRQELRQHGIDVNQALENDRDWDELIRKTYVKKYGETVPGSIEERAARERFLRRRGFDAEQIRRLFKCLRQPESK</sequence>
<organism evidence="8 9">
    <name type="scientific">Methylocaldum szegediense</name>
    <dbReference type="NCBI Taxonomy" id="73780"/>
    <lineage>
        <taxon>Bacteria</taxon>
        <taxon>Pseudomonadati</taxon>
        <taxon>Pseudomonadota</taxon>
        <taxon>Gammaproteobacteria</taxon>
        <taxon>Methylococcales</taxon>
        <taxon>Methylococcaceae</taxon>
        <taxon>Methylocaldum</taxon>
    </lineage>
</organism>
<dbReference type="EMBL" id="OX458333">
    <property type="protein sequence ID" value="CAI8910552.1"/>
    <property type="molecule type" value="Genomic_DNA"/>
</dbReference>
<dbReference type="Proteomes" id="UP001162030">
    <property type="component" value="Chromosome"/>
</dbReference>
<evidence type="ECO:0000259" key="6">
    <source>
        <dbReference type="Pfam" id="PF21981"/>
    </source>
</evidence>
<keyword evidence="9" id="KW-1185">Reference proteome</keyword>
<dbReference type="InterPro" id="IPR036388">
    <property type="entry name" value="WH-like_DNA-bd_sf"/>
</dbReference>